<dbReference type="Gramene" id="AUR62015318-RA">
    <property type="protein sequence ID" value="AUR62015318-RA:cds"/>
    <property type="gene ID" value="AUR62015318"/>
</dbReference>
<dbReference type="Proteomes" id="UP000596660">
    <property type="component" value="Unplaced"/>
</dbReference>
<reference evidence="3" key="1">
    <citation type="journal article" date="2017" name="Nature">
        <title>The genome of Chenopodium quinoa.</title>
        <authorList>
            <person name="Jarvis D.E."/>
            <person name="Ho Y.S."/>
            <person name="Lightfoot D.J."/>
            <person name="Schmoeckel S.M."/>
            <person name="Li B."/>
            <person name="Borm T.J.A."/>
            <person name="Ohyanagi H."/>
            <person name="Mineta K."/>
            <person name="Michell C.T."/>
            <person name="Saber N."/>
            <person name="Kharbatia N.M."/>
            <person name="Rupper R.R."/>
            <person name="Sharp A.R."/>
            <person name="Dally N."/>
            <person name="Boughton B.A."/>
            <person name="Woo Y.H."/>
            <person name="Gao G."/>
            <person name="Schijlen E.G.W.M."/>
            <person name="Guo X."/>
            <person name="Momin A.A."/>
            <person name="Negrao S."/>
            <person name="Al-Babili S."/>
            <person name="Gehring C."/>
            <person name="Roessner U."/>
            <person name="Jung C."/>
            <person name="Murphy K."/>
            <person name="Arold S.T."/>
            <person name="Gojobori T."/>
            <person name="van der Linden C.G."/>
            <person name="van Loo E.N."/>
            <person name="Jellen E.N."/>
            <person name="Maughan P.J."/>
            <person name="Tester M."/>
        </authorList>
    </citation>
    <scope>NUCLEOTIDE SEQUENCE [LARGE SCALE GENOMIC DNA]</scope>
    <source>
        <strain evidence="3">cv. PI 614886</strain>
    </source>
</reference>
<organism evidence="3 4">
    <name type="scientific">Chenopodium quinoa</name>
    <name type="common">Quinoa</name>
    <dbReference type="NCBI Taxonomy" id="63459"/>
    <lineage>
        <taxon>Eukaryota</taxon>
        <taxon>Viridiplantae</taxon>
        <taxon>Streptophyta</taxon>
        <taxon>Embryophyta</taxon>
        <taxon>Tracheophyta</taxon>
        <taxon>Spermatophyta</taxon>
        <taxon>Magnoliopsida</taxon>
        <taxon>eudicotyledons</taxon>
        <taxon>Gunneridae</taxon>
        <taxon>Pentapetalae</taxon>
        <taxon>Caryophyllales</taxon>
        <taxon>Chenopodiaceae</taxon>
        <taxon>Chenopodioideae</taxon>
        <taxon>Atripliceae</taxon>
        <taxon>Chenopodium</taxon>
    </lineage>
</organism>
<keyword evidence="4" id="KW-1185">Reference proteome</keyword>
<evidence type="ECO:0000259" key="2">
    <source>
        <dbReference type="Pfam" id="PF03078"/>
    </source>
</evidence>
<name>A0A803LM07_CHEQI</name>
<accession>A0A803LM07</accession>
<feature type="domain" description="Arabidopsis retrotransposon Orf1 C-terminal" evidence="2">
    <location>
        <begin position="93"/>
        <end position="244"/>
    </location>
</feature>
<dbReference type="Pfam" id="PF03078">
    <property type="entry name" value="ATHILA"/>
    <property type="match status" value="1"/>
</dbReference>
<sequence length="402" mass="44424">MRTTKTTSSNPKSTPSSLAPLKSTPTKRNPPRKARAPPSKNYPKPPQKSTAPPHKSPPPTSHPSSSLSKEALGFSLQDRKIKPTLCYSQDNGKKLGVDDFLQEIGRRCGWSKVLNLKEEVYPDLVIEFLNSLVVSDNGDISFSLDGVSYSMAPKEVNEIFGWPCDGTIGPSEFGSFWGDKNGLQFHQKMFWRELTGRDDWKVGLTKSFSIVNPMPRILHRLLLQVFFPKTEMGQIATSDFKMLWRFLHGDRDRMGQLDFGKFLIAAFLVERNKPKWPITMGSFVKGEEKDSHPTPYAVLPTLTTRMGTPDALLFPPTPTSKQSSSQEVIDHFGNLEQRFHALNSEVVSLRQQIVASGTTATSNGTTVDTSSVDESATTPPPAQVPTAASRHPNPGTIVVSLT</sequence>
<evidence type="ECO:0000313" key="3">
    <source>
        <dbReference type="EnsemblPlants" id="AUR62015318-RA:cds"/>
    </source>
</evidence>
<dbReference type="EnsemblPlants" id="AUR62015318-RA">
    <property type="protein sequence ID" value="AUR62015318-RA:cds"/>
    <property type="gene ID" value="AUR62015318"/>
</dbReference>
<evidence type="ECO:0000256" key="1">
    <source>
        <dbReference type="SAM" id="MobiDB-lite"/>
    </source>
</evidence>
<feature type="region of interest" description="Disordered" evidence="1">
    <location>
        <begin position="359"/>
        <end position="402"/>
    </location>
</feature>
<feature type="compositionally biased region" description="Low complexity" evidence="1">
    <location>
        <begin position="359"/>
        <end position="369"/>
    </location>
</feature>
<dbReference type="AlphaFoldDB" id="A0A803LM07"/>
<feature type="region of interest" description="Disordered" evidence="1">
    <location>
        <begin position="1"/>
        <end position="69"/>
    </location>
</feature>
<protein>
    <recommendedName>
        <fullName evidence="2">Arabidopsis retrotransposon Orf1 C-terminal domain-containing protein</fullName>
    </recommendedName>
</protein>
<feature type="compositionally biased region" description="Low complexity" evidence="1">
    <location>
        <begin position="1"/>
        <end position="17"/>
    </location>
</feature>
<evidence type="ECO:0000313" key="4">
    <source>
        <dbReference type="Proteomes" id="UP000596660"/>
    </source>
</evidence>
<dbReference type="InterPro" id="IPR004312">
    <property type="entry name" value="ATHILA_Orf1_C"/>
</dbReference>
<reference evidence="3" key="2">
    <citation type="submission" date="2021-03" db="UniProtKB">
        <authorList>
            <consortium name="EnsemblPlants"/>
        </authorList>
    </citation>
    <scope>IDENTIFICATION</scope>
</reference>
<proteinExistence type="predicted"/>